<accession>A0A0F6YHD6</accession>
<dbReference type="GO" id="GO:0000160">
    <property type="term" value="P:phosphorelay signal transduction system"/>
    <property type="evidence" value="ECO:0007669"/>
    <property type="project" value="UniProtKB-KW"/>
</dbReference>
<reference evidence="14 15" key="1">
    <citation type="submission" date="2015-03" db="EMBL/GenBank/DDBJ databases">
        <title>Genome assembly of Sandaracinus amylolyticus DSM 53668.</title>
        <authorList>
            <person name="Sharma G."/>
            <person name="Subramanian S."/>
        </authorList>
    </citation>
    <scope>NUCLEOTIDE SEQUENCE [LARGE SCALE GENOMIC DNA]</scope>
    <source>
        <strain evidence="14 15">DSM 53668</strain>
    </source>
</reference>
<dbReference type="SUPFAM" id="SSF52540">
    <property type="entry name" value="P-loop containing nucleoside triphosphate hydrolases"/>
    <property type="match status" value="1"/>
</dbReference>
<dbReference type="GO" id="GO:0005737">
    <property type="term" value="C:cytoplasm"/>
    <property type="evidence" value="ECO:0007669"/>
    <property type="project" value="UniProtKB-SubCell"/>
</dbReference>
<organism evidence="14 15">
    <name type="scientific">Sandaracinus amylolyticus</name>
    <dbReference type="NCBI Taxonomy" id="927083"/>
    <lineage>
        <taxon>Bacteria</taxon>
        <taxon>Pseudomonadati</taxon>
        <taxon>Myxococcota</taxon>
        <taxon>Polyangia</taxon>
        <taxon>Polyangiales</taxon>
        <taxon>Sandaracinaceae</taxon>
        <taxon>Sandaracinus</taxon>
    </lineage>
</organism>
<evidence type="ECO:0000256" key="6">
    <source>
        <dbReference type="ARBA" id="ARBA00023012"/>
    </source>
</evidence>
<evidence type="ECO:0000313" key="15">
    <source>
        <dbReference type="Proteomes" id="UP000034883"/>
    </source>
</evidence>
<dbReference type="Gene3D" id="3.40.50.300">
    <property type="entry name" value="P-loop containing nucleotide triphosphate hydrolases"/>
    <property type="match status" value="1"/>
</dbReference>
<dbReference type="FunFam" id="1.10.8.60:FF:000014">
    <property type="entry name" value="DNA-binding transcriptional regulator NtrC"/>
    <property type="match status" value="1"/>
</dbReference>
<keyword evidence="10" id="KW-0804">Transcription</keyword>
<dbReference type="Gene3D" id="3.40.50.2300">
    <property type="match status" value="1"/>
</dbReference>
<feature type="modified residue" description="4-aspartylphosphate" evidence="11">
    <location>
        <position position="73"/>
    </location>
</feature>
<keyword evidence="15" id="KW-1185">Reference proteome</keyword>
<evidence type="ECO:0000256" key="11">
    <source>
        <dbReference type="PROSITE-ProRule" id="PRU00169"/>
    </source>
</evidence>
<dbReference type="PANTHER" id="PTHR32071">
    <property type="entry name" value="TRANSCRIPTIONAL REGULATORY PROTEIN"/>
    <property type="match status" value="1"/>
</dbReference>
<dbReference type="CDD" id="cd00009">
    <property type="entry name" value="AAA"/>
    <property type="match status" value="1"/>
</dbReference>
<dbReference type="SMART" id="SM00382">
    <property type="entry name" value="AAA"/>
    <property type="match status" value="1"/>
</dbReference>
<dbReference type="GO" id="GO:0043565">
    <property type="term" value="F:sequence-specific DNA binding"/>
    <property type="evidence" value="ECO:0007669"/>
    <property type="project" value="InterPro"/>
</dbReference>
<keyword evidence="6" id="KW-0902">Two-component regulatory system</keyword>
<keyword evidence="4" id="KW-0547">Nucleotide-binding</keyword>
<keyword evidence="3 11" id="KW-0597">Phosphoprotein</keyword>
<dbReference type="SMART" id="SM00448">
    <property type="entry name" value="REC"/>
    <property type="match status" value="1"/>
</dbReference>
<evidence type="ECO:0000256" key="5">
    <source>
        <dbReference type="ARBA" id="ARBA00022840"/>
    </source>
</evidence>
<dbReference type="GO" id="GO:0005524">
    <property type="term" value="F:ATP binding"/>
    <property type="evidence" value="ECO:0007669"/>
    <property type="project" value="UniProtKB-KW"/>
</dbReference>
<comment type="subcellular location">
    <subcellularLocation>
        <location evidence="1">Cytoplasm</location>
    </subcellularLocation>
</comment>
<evidence type="ECO:0000259" key="13">
    <source>
        <dbReference type="PROSITE" id="PS50110"/>
    </source>
</evidence>
<dbReference type="Proteomes" id="UP000034883">
    <property type="component" value="Chromosome"/>
</dbReference>
<dbReference type="InterPro" id="IPR002078">
    <property type="entry name" value="Sigma_54_int"/>
</dbReference>
<dbReference type="Gene3D" id="1.10.8.60">
    <property type="match status" value="1"/>
</dbReference>
<evidence type="ECO:0000256" key="2">
    <source>
        <dbReference type="ARBA" id="ARBA00022490"/>
    </source>
</evidence>
<protein>
    <submittedName>
        <fullName evidence="14">Response regulator of zinc sigma-54-dependent two-component system</fullName>
    </submittedName>
</protein>
<evidence type="ECO:0000256" key="9">
    <source>
        <dbReference type="ARBA" id="ARBA00023159"/>
    </source>
</evidence>
<evidence type="ECO:0000313" key="14">
    <source>
        <dbReference type="EMBL" id="AKF03910.1"/>
    </source>
</evidence>
<dbReference type="InterPro" id="IPR001789">
    <property type="entry name" value="Sig_transdc_resp-reg_receiver"/>
</dbReference>
<keyword evidence="2" id="KW-0963">Cytoplasm</keyword>
<dbReference type="InterPro" id="IPR002197">
    <property type="entry name" value="HTH_Fis"/>
</dbReference>
<proteinExistence type="predicted"/>
<evidence type="ECO:0000256" key="10">
    <source>
        <dbReference type="ARBA" id="ARBA00023163"/>
    </source>
</evidence>
<dbReference type="SUPFAM" id="SSF52172">
    <property type="entry name" value="CheY-like"/>
    <property type="match status" value="1"/>
</dbReference>
<keyword evidence="5" id="KW-0067">ATP-binding</keyword>
<keyword evidence="8" id="KW-0238">DNA-binding</keyword>
<dbReference type="FunFam" id="3.40.50.300:FF:000006">
    <property type="entry name" value="DNA-binding transcriptional regulator NtrC"/>
    <property type="match status" value="1"/>
</dbReference>
<name>A0A0F6YHD6_9BACT</name>
<evidence type="ECO:0000256" key="7">
    <source>
        <dbReference type="ARBA" id="ARBA00023015"/>
    </source>
</evidence>
<dbReference type="RefSeq" id="WP_157068743.1">
    <property type="nucleotide sequence ID" value="NZ_CP011125.1"/>
</dbReference>
<keyword evidence="7" id="KW-0805">Transcription regulation</keyword>
<sequence>MNDSSTTTPVPAAPTPSAANASTTVLVVDDERENLEALERIFAREGFRVLTAESGRRALDVCRAQRVHVVVTDLMMPGMSGIDLLKALETVAPDAEVVLMTAYGTIETAVEAMRAGAYDFVEKPLKRMQMVKTVQKAAERHALVAENRTLKQELSALKSGSGGVRPIIGSSPALRRALDIAYQAAPSTANVLVLGESGTGKELLARAIHERSGRGGAFVAVNLAALPETIVEGELFGYEKGAFTGAVQKREGRVAQAEGGTLFLDEIGELSPQVQVKLLRLLQEGEYEPLGGRTRRADFRLIAATNKDLRQLITEQRFREDLYYRLNVIAITSPPLRDRQGDVPLLVDHFLEVYCRKNGKPRMELAREALEKLQDYSWPGNVRELENVIERAVVLSRGATLTLADLPSQITQAERRGSDLSFSMGTPLEEIERRVIRATLDHTRGDKQLAAQLLGISARTIYRKLADLNEPDAAE</sequence>
<dbReference type="Pfam" id="PF02954">
    <property type="entry name" value="HTH_8"/>
    <property type="match status" value="1"/>
</dbReference>
<dbReference type="PROSITE" id="PS00688">
    <property type="entry name" value="SIGMA54_INTERACT_3"/>
    <property type="match status" value="1"/>
</dbReference>
<dbReference type="EMBL" id="CP011125">
    <property type="protein sequence ID" value="AKF03910.1"/>
    <property type="molecule type" value="Genomic_DNA"/>
</dbReference>
<dbReference type="GO" id="GO:0006355">
    <property type="term" value="P:regulation of DNA-templated transcription"/>
    <property type="evidence" value="ECO:0007669"/>
    <property type="project" value="InterPro"/>
</dbReference>
<dbReference type="InterPro" id="IPR003593">
    <property type="entry name" value="AAA+_ATPase"/>
</dbReference>
<dbReference type="Pfam" id="PF00072">
    <property type="entry name" value="Response_reg"/>
    <property type="match status" value="1"/>
</dbReference>
<dbReference type="KEGG" id="samy:DB32_001059"/>
<evidence type="ECO:0000256" key="8">
    <source>
        <dbReference type="ARBA" id="ARBA00023125"/>
    </source>
</evidence>
<dbReference type="InterPro" id="IPR009057">
    <property type="entry name" value="Homeodomain-like_sf"/>
</dbReference>
<gene>
    <name evidence="14" type="ORF">DB32_001059</name>
</gene>
<dbReference type="PROSITE" id="PS00675">
    <property type="entry name" value="SIGMA54_INTERACT_1"/>
    <property type="match status" value="1"/>
</dbReference>
<dbReference type="PROSITE" id="PS00676">
    <property type="entry name" value="SIGMA54_INTERACT_2"/>
    <property type="match status" value="1"/>
</dbReference>
<dbReference type="PROSITE" id="PS50045">
    <property type="entry name" value="SIGMA54_INTERACT_4"/>
    <property type="match status" value="1"/>
</dbReference>
<feature type="domain" description="Sigma-54 factor interaction" evidence="12">
    <location>
        <begin position="167"/>
        <end position="394"/>
    </location>
</feature>
<keyword evidence="9" id="KW-0010">Activator</keyword>
<evidence type="ECO:0000256" key="1">
    <source>
        <dbReference type="ARBA" id="ARBA00004496"/>
    </source>
</evidence>
<dbReference type="FunFam" id="3.40.50.2300:FF:000018">
    <property type="entry name" value="DNA-binding transcriptional regulator NtrC"/>
    <property type="match status" value="1"/>
</dbReference>
<evidence type="ECO:0000256" key="3">
    <source>
        <dbReference type="ARBA" id="ARBA00022553"/>
    </source>
</evidence>
<dbReference type="SUPFAM" id="SSF46689">
    <property type="entry name" value="Homeodomain-like"/>
    <property type="match status" value="1"/>
</dbReference>
<dbReference type="Pfam" id="PF00158">
    <property type="entry name" value="Sigma54_activat"/>
    <property type="match status" value="1"/>
</dbReference>
<dbReference type="InterPro" id="IPR025944">
    <property type="entry name" value="Sigma_54_int_dom_CS"/>
</dbReference>
<dbReference type="InterPro" id="IPR011006">
    <property type="entry name" value="CheY-like_superfamily"/>
</dbReference>
<dbReference type="Pfam" id="PF25601">
    <property type="entry name" value="AAA_lid_14"/>
    <property type="match status" value="1"/>
</dbReference>
<dbReference type="InterPro" id="IPR058031">
    <property type="entry name" value="AAA_lid_NorR"/>
</dbReference>
<dbReference type="PRINTS" id="PR01590">
    <property type="entry name" value="HTHFIS"/>
</dbReference>
<dbReference type="PROSITE" id="PS50110">
    <property type="entry name" value="RESPONSE_REGULATORY"/>
    <property type="match status" value="1"/>
</dbReference>
<dbReference type="STRING" id="927083.DB32_001059"/>
<dbReference type="InterPro" id="IPR025662">
    <property type="entry name" value="Sigma_54_int_dom_ATP-bd_1"/>
</dbReference>
<feature type="domain" description="Response regulatory" evidence="13">
    <location>
        <begin position="24"/>
        <end position="138"/>
    </location>
</feature>
<dbReference type="InterPro" id="IPR027417">
    <property type="entry name" value="P-loop_NTPase"/>
</dbReference>
<dbReference type="OrthoDB" id="9763792at2"/>
<evidence type="ECO:0000256" key="4">
    <source>
        <dbReference type="ARBA" id="ARBA00022741"/>
    </source>
</evidence>
<dbReference type="InterPro" id="IPR025943">
    <property type="entry name" value="Sigma_54_int_dom_ATP-bd_2"/>
</dbReference>
<dbReference type="Gene3D" id="1.10.10.60">
    <property type="entry name" value="Homeodomain-like"/>
    <property type="match status" value="1"/>
</dbReference>
<evidence type="ECO:0000259" key="12">
    <source>
        <dbReference type="PROSITE" id="PS50045"/>
    </source>
</evidence>
<dbReference type="AlphaFoldDB" id="A0A0F6YHD6"/>